<dbReference type="EMBL" id="MU865332">
    <property type="protein sequence ID" value="KAK4227340.1"/>
    <property type="molecule type" value="Genomic_DNA"/>
</dbReference>
<evidence type="ECO:0000313" key="2">
    <source>
        <dbReference type="Proteomes" id="UP001301958"/>
    </source>
</evidence>
<dbReference type="AlphaFoldDB" id="A0AAN7BPW5"/>
<dbReference type="Proteomes" id="UP001301958">
    <property type="component" value="Unassembled WGS sequence"/>
</dbReference>
<comment type="caution">
    <text evidence="1">The sequence shown here is derived from an EMBL/GenBank/DDBJ whole genome shotgun (WGS) entry which is preliminary data.</text>
</comment>
<sequence length="407" mass="45346">MDANFAPEIRCAFTDAKAVHHIRGDPEKSYRLIIEAIGIMDFIEVSGTVDGGSSGRVVVLDINGAALWCPDVIVNTHIFELTITLSRSGHFEVVADSSAVVGHLKPLPPIESQDISAVKEWIASKHIPYQNIPNVPGKTKDFIKRRATRLFPFQDEQALYLGMCIYDWTTPSFARMELLKALEYTGLAQRPLHPFDEFSLAKAIWDSSDEDFTPQNEDYMRSFMMKPTNSLNDVKVQLDRGSVALQHLNDVENRVLSAAIDLLPRTSVAFCPQLFSGQGFFGIERFGVYFHECPLNNGPKGTELAIPFEEAMETFLAPGKTITTKSVLSCTDSRLEALCKAQGILIVLNPKPGAHVWNAPFITPLSCDPEKIEFVFKAESKFKVESYSRMVNHLTGRSIMVMTLQAL</sequence>
<protein>
    <submittedName>
        <fullName evidence="1">Uncharacterized protein</fullName>
    </submittedName>
</protein>
<organism evidence="1 2">
    <name type="scientific">Podospora fimiseda</name>
    <dbReference type="NCBI Taxonomy" id="252190"/>
    <lineage>
        <taxon>Eukaryota</taxon>
        <taxon>Fungi</taxon>
        <taxon>Dikarya</taxon>
        <taxon>Ascomycota</taxon>
        <taxon>Pezizomycotina</taxon>
        <taxon>Sordariomycetes</taxon>
        <taxon>Sordariomycetidae</taxon>
        <taxon>Sordariales</taxon>
        <taxon>Podosporaceae</taxon>
        <taxon>Podospora</taxon>
    </lineage>
</organism>
<accession>A0AAN7BPW5</accession>
<keyword evidence="2" id="KW-1185">Reference proteome</keyword>
<reference evidence="1" key="1">
    <citation type="journal article" date="2023" name="Mol. Phylogenet. Evol.">
        <title>Genome-scale phylogeny and comparative genomics of the fungal order Sordariales.</title>
        <authorList>
            <person name="Hensen N."/>
            <person name="Bonometti L."/>
            <person name="Westerberg I."/>
            <person name="Brannstrom I.O."/>
            <person name="Guillou S."/>
            <person name="Cros-Aarteil S."/>
            <person name="Calhoun S."/>
            <person name="Haridas S."/>
            <person name="Kuo A."/>
            <person name="Mondo S."/>
            <person name="Pangilinan J."/>
            <person name="Riley R."/>
            <person name="LaButti K."/>
            <person name="Andreopoulos B."/>
            <person name="Lipzen A."/>
            <person name="Chen C."/>
            <person name="Yan M."/>
            <person name="Daum C."/>
            <person name="Ng V."/>
            <person name="Clum A."/>
            <person name="Steindorff A."/>
            <person name="Ohm R.A."/>
            <person name="Martin F."/>
            <person name="Silar P."/>
            <person name="Natvig D.O."/>
            <person name="Lalanne C."/>
            <person name="Gautier V."/>
            <person name="Ament-Velasquez S.L."/>
            <person name="Kruys A."/>
            <person name="Hutchinson M.I."/>
            <person name="Powell A.J."/>
            <person name="Barry K."/>
            <person name="Miller A.N."/>
            <person name="Grigoriev I.V."/>
            <person name="Debuchy R."/>
            <person name="Gladieux P."/>
            <person name="Hiltunen Thoren M."/>
            <person name="Johannesson H."/>
        </authorList>
    </citation>
    <scope>NUCLEOTIDE SEQUENCE</scope>
    <source>
        <strain evidence="1">CBS 990.96</strain>
    </source>
</reference>
<name>A0AAN7BPW5_9PEZI</name>
<reference evidence="1" key="2">
    <citation type="submission" date="2023-05" db="EMBL/GenBank/DDBJ databases">
        <authorList>
            <consortium name="Lawrence Berkeley National Laboratory"/>
            <person name="Steindorff A."/>
            <person name="Hensen N."/>
            <person name="Bonometti L."/>
            <person name="Westerberg I."/>
            <person name="Brannstrom I.O."/>
            <person name="Guillou S."/>
            <person name="Cros-Aarteil S."/>
            <person name="Calhoun S."/>
            <person name="Haridas S."/>
            <person name="Kuo A."/>
            <person name="Mondo S."/>
            <person name="Pangilinan J."/>
            <person name="Riley R."/>
            <person name="Labutti K."/>
            <person name="Andreopoulos B."/>
            <person name="Lipzen A."/>
            <person name="Chen C."/>
            <person name="Yanf M."/>
            <person name="Daum C."/>
            <person name="Ng V."/>
            <person name="Clum A."/>
            <person name="Ohm R."/>
            <person name="Martin F."/>
            <person name="Silar P."/>
            <person name="Natvig D."/>
            <person name="Lalanne C."/>
            <person name="Gautier V."/>
            <person name="Ament-Velasquez S.L."/>
            <person name="Kruys A."/>
            <person name="Hutchinson M.I."/>
            <person name="Powell A.J."/>
            <person name="Barry K."/>
            <person name="Miller A.N."/>
            <person name="Grigoriev I.V."/>
            <person name="Debuchy R."/>
            <person name="Gladieux P."/>
            <person name="Thoren M.H."/>
            <person name="Johannesson H."/>
        </authorList>
    </citation>
    <scope>NUCLEOTIDE SEQUENCE</scope>
    <source>
        <strain evidence="1">CBS 990.96</strain>
    </source>
</reference>
<proteinExistence type="predicted"/>
<gene>
    <name evidence="1" type="ORF">QBC38DRAFT_417069</name>
</gene>
<evidence type="ECO:0000313" key="1">
    <source>
        <dbReference type="EMBL" id="KAK4227340.1"/>
    </source>
</evidence>